<feature type="transmembrane region" description="Helical" evidence="1">
    <location>
        <begin position="35"/>
        <end position="56"/>
    </location>
</feature>
<accession>A0AAJ5X4D1</accession>
<gene>
    <name evidence="2" type="ORF">P0Y56_14520</name>
</gene>
<keyword evidence="1" id="KW-0812">Transmembrane</keyword>
<evidence type="ECO:0000313" key="3">
    <source>
        <dbReference type="Proteomes" id="UP001218362"/>
    </source>
</evidence>
<dbReference type="AlphaFoldDB" id="A0AAJ5X4D1"/>
<dbReference type="EMBL" id="CP119316">
    <property type="protein sequence ID" value="WEK46213.1"/>
    <property type="molecule type" value="Genomic_DNA"/>
</dbReference>
<organism evidence="2 3">
    <name type="scientific">Candidatus Andeanibacterium colombiense</name>
    <dbReference type="NCBI Taxonomy" id="3121345"/>
    <lineage>
        <taxon>Bacteria</taxon>
        <taxon>Pseudomonadati</taxon>
        <taxon>Pseudomonadota</taxon>
        <taxon>Alphaproteobacteria</taxon>
        <taxon>Sphingomonadales</taxon>
        <taxon>Sphingomonadaceae</taxon>
        <taxon>Candidatus Andeanibacterium</taxon>
    </lineage>
</organism>
<name>A0AAJ5X4D1_9SPHN</name>
<dbReference type="Proteomes" id="UP001218362">
    <property type="component" value="Chromosome"/>
</dbReference>
<reference evidence="2" key="1">
    <citation type="submission" date="2023-03" db="EMBL/GenBank/DDBJ databases">
        <title>Andean soil-derived lignocellulolytic bacterial consortium as a source of novel taxa and putative plastic-active enzymes.</title>
        <authorList>
            <person name="Diaz-Garcia L."/>
            <person name="Chuvochina M."/>
            <person name="Feuerriegel G."/>
            <person name="Bunk B."/>
            <person name="Sproer C."/>
            <person name="Streit W.R."/>
            <person name="Rodriguez L.M."/>
            <person name="Overmann J."/>
            <person name="Jimenez D.J."/>
        </authorList>
    </citation>
    <scope>NUCLEOTIDE SEQUENCE</scope>
    <source>
        <strain evidence="2">MAG 26</strain>
    </source>
</reference>
<evidence type="ECO:0000256" key="1">
    <source>
        <dbReference type="SAM" id="Phobius"/>
    </source>
</evidence>
<proteinExistence type="predicted"/>
<feature type="transmembrane region" description="Helical" evidence="1">
    <location>
        <begin position="7"/>
        <end position="23"/>
    </location>
</feature>
<feature type="transmembrane region" description="Helical" evidence="1">
    <location>
        <begin position="68"/>
        <end position="89"/>
    </location>
</feature>
<dbReference type="KEGG" id="acob:P0Y56_14520"/>
<sequence length="94" mass="10301">MRLFRILFTFDLMALLVLAYFFADGLRYATGGSNYFGAWLPLLGVPAAVLALAWWLKERGSAGAAKLLLGLLAAPFVLYLLFAGLFIALDPDMK</sequence>
<evidence type="ECO:0000313" key="2">
    <source>
        <dbReference type="EMBL" id="WEK46213.1"/>
    </source>
</evidence>
<protein>
    <submittedName>
        <fullName evidence="2">Uncharacterized protein</fullName>
    </submittedName>
</protein>
<keyword evidence="1" id="KW-1133">Transmembrane helix</keyword>
<keyword evidence="1" id="KW-0472">Membrane</keyword>